<comment type="caution">
    <text evidence="2">The sequence shown here is derived from an EMBL/GenBank/DDBJ whole genome shotgun (WGS) entry which is preliminary data.</text>
</comment>
<dbReference type="AlphaFoldDB" id="A0A7X6CZ33"/>
<accession>A0A7X6CZ33</accession>
<name>A0A7X6CZ33_9ACTN</name>
<dbReference type="Proteomes" id="UP000578686">
    <property type="component" value="Unassembled WGS sequence"/>
</dbReference>
<sequence length="92" mass="9696">MLIAVLVLYVVLFLAALWASVTVTELPGLPAWRRWAALALFLVGVGLNLLRLFDLPEMATVLGLAFHGAAVALAAGEIGGARDRKAAAGARW</sequence>
<keyword evidence="3" id="KW-1185">Reference proteome</keyword>
<evidence type="ECO:0000313" key="2">
    <source>
        <dbReference type="EMBL" id="NJQ05095.1"/>
    </source>
</evidence>
<organism evidence="2 3">
    <name type="scientific">Streptomyces lonarensis</name>
    <dbReference type="NCBI Taxonomy" id="700599"/>
    <lineage>
        <taxon>Bacteria</taxon>
        <taxon>Bacillati</taxon>
        <taxon>Actinomycetota</taxon>
        <taxon>Actinomycetes</taxon>
        <taxon>Kitasatosporales</taxon>
        <taxon>Streptomycetaceae</taxon>
        <taxon>Streptomyces</taxon>
    </lineage>
</organism>
<evidence type="ECO:0000313" key="3">
    <source>
        <dbReference type="Proteomes" id="UP000578686"/>
    </source>
</evidence>
<reference evidence="2 3" key="1">
    <citation type="submission" date="2020-03" db="EMBL/GenBank/DDBJ databases">
        <title>Draft genome of Streptomyces sp. ventii, isolated from the Axial Seamount in the Pacific Ocean, and resequencing of the two type strains Streptomyces lonarensis strain NCL 716 and Streptomyces bohaiensis strain 11A07.</title>
        <authorList>
            <person name="Loughran R.M."/>
            <person name="Pfannmuller K.M."/>
            <person name="Wasson B.J."/>
            <person name="Deadmond M.C."/>
            <person name="Paddock B.E."/>
            <person name="Koyack M.J."/>
            <person name="Gallegos D.A."/>
            <person name="Mitchell E.A."/>
            <person name="Ushijima B."/>
            <person name="Saw J.H."/>
            <person name="Mcphail K.L."/>
            <person name="Videau P."/>
        </authorList>
    </citation>
    <scope>NUCLEOTIDE SEQUENCE [LARGE SCALE GENOMIC DNA]</scope>
    <source>
        <strain evidence="2 3">NCL716</strain>
    </source>
</reference>
<keyword evidence="1" id="KW-0812">Transmembrane</keyword>
<keyword evidence="1" id="KW-1133">Transmembrane helix</keyword>
<keyword evidence="1" id="KW-0472">Membrane</keyword>
<dbReference type="RefSeq" id="WP_167968384.1">
    <property type="nucleotide sequence ID" value="NZ_BHZG01000097.1"/>
</dbReference>
<feature type="transmembrane region" description="Helical" evidence="1">
    <location>
        <begin position="35"/>
        <end position="53"/>
    </location>
</feature>
<protein>
    <submittedName>
        <fullName evidence="2">Uncharacterized protein</fullName>
    </submittedName>
</protein>
<proteinExistence type="predicted"/>
<gene>
    <name evidence="2" type="ORF">HCN56_05750</name>
</gene>
<dbReference type="EMBL" id="JAAVJD010000025">
    <property type="protein sequence ID" value="NJQ05095.1"/>
    <property type="molecule type" value="Genomic_DNA"/>
</dbReference>
<evidence type="ECO:0000256" key="1">
    <source>
        <dbReference type="SAM" id="Phobius"/>
    </source>
</evidence>